<feature type="domain" description="Pseudouridine synthase RsuA/RluA-like" evidence="10">
    <location>
        <begin position="50"/>
        <end position="198"/>
    </location>
</feature>
<sequence>MVTIRQQPAMKKHRSASTGLIFIQAMFMLPSTMSDSTTPLNILYQDEWIVAVDKPAGHLVHPADSPQEGDQVTMKILRDQIGHLVYSLHRIDRPTTGVLLFGIDQSVSKHLHQAFENHEIEKTYWAVVNATPNKSLWRCTEPIQKSENSPIRDADTSFKLLATREVECLTGMESSTLSLIEARPHSGRYHQIRRHLLHAGMPIIGDYRYGGIDRCDLLGEKLGIGSRMLLQSKSLTFSHPFTGDTVSIQAPVDPCFKKCFPDHASFAI</sequence>
<evidence type="ECO:0000313" key="11">
    <source>
        <dbReference type="EMBL" id="BDS07583.1"/>
    </source>
</evidence>
<evidence type="ECO:0000256" key="8">
    <source>
        <dbReference type="ARBA" id="ARBA00041975"/>
    </source>
</evidence>
<reference evidence="11" key="1">
    <citation type="submission" date="2024-07" db="EMBL/GenBank/DDBJ databases">
        <title>Complete genome sequence of Verrucomicrobiaceae bacterium NT6N.</title>
        <authorList>
            <person name="Huang C."/>
            <person name="Takami H."/>
            <person name="Hamasaki K."/>
        </authorList>
    </citation>
    <scope>NUCLEOTIDE SEQUENCE</scope>
    <source>
        <strain evidence="11">NT6N</strain>
    </source>
</reference>
<proteinExistence type="predicted"/>
<dbReference type="PROSITE" id="PS01129">
    <property type="entry name" value="PSI_RLU"/>
    <property type="match status" value="1"/>
</dbReference>
<dbReference type="InterPro" id="IPR050188">
    <property type="entry name" value="RluA_PseudoU_synthase"/>
</dbReference>
<dbReference type="GO" id="GO:0160149">
    <property type="term" value="F:tRNA pseudouridine(65) synthase activity"/>
    <property type="evidence" value="ECO:0007669"/>
    <property type="project" value="UniProtKB-EC"/>
</dbReference>
<dbReference type="GO" id="GO:0008033">
    <property type="term" value="P:tRNA processing"/>
    <property type="evidence" value="ECO:0007669"/>
    <property type="project" value="UniProtKB-KW"/>
</dbReference>
<dbReference type="Pfam" id="PF00849">
    <property type="entry name" value="PseudoU_synth_2"/>
    <property type="match status" value="1"/>
</dbReference>
<organism evidence="11">
    <name type="scientific">Oceaniferula spumae</name>
    <dbReference type="NCBI Taxonomy" id="2979115"/>
    <lineage>
        <taxon>Bacteria</taxon>
        <taxon>Pseudomonadati</taxon>
        <taxon>Verrucomicrobiota</taxon>
        <taxon>Verrucomicrobiia</taxon>
        <taxon>Verrucomicrobiales</taxon>
        <taxon>Verrucomicrobiaceae</taxon>
        <taxon>Oceaniferula</taxon>
    </lineage>
</organism>
<keyword evidence="1" id="KW-0819">tRNA processing</keyword>
<evidence type="ECO:0000259" key="10">
    <source>
        <dbReference type="Pfam" id="PF00849"/>
    </source>
</evidence>
<dbReference type="InterPro" id="IPR006224">
    <property type="entry name" value="PsdUridine_synth_RluA-like_CS"/>
</dbReference>
<evidence type="ECO:0000256" key="4">
    <source>
        <dbReference type="ARBA" id="ARBA00037670"/>
    </source>
</evidence>
<dbReference type="EC" id="5.4.99.26" evidence="5"/>
<name>A0AAT9FNN0_9BACT</name>
<dbReference type="PANTHER" id="PTHR21600">
    <property type="entry name" value="MITOCHONDRIAL RNA PSEUDOURIDINE SYNTHASE"/>
    <property type="match status" value="1"/>
</dbReference>
<dbReference type="Gene3D" id="3.30.2350.10">
    <property type="entry name" value="Pseudouridine synthase"/>
    <property type="match status" value="1"/>
</dbReference>
<comment type="function">
    <text evidence="4">Responsible for synthesis of pseudouridine from uracil-65 in transfer RNAs.</text>
</comment>
<dbReference type="PANTHER" id="PTHR21600:SF56">
    <property type="entry name" value="TRNA PSEUDOURIDINE SYNTHASE C"/>
    <property type="match status" value="1"/>
</dbReference>
<dbReference type="SUPFAM" id="SSF55120">
    <property type="entry name" value="Pseudouridine synthase"/>
    <property type="match status" value="1"/>
</dbReference>
<evidence type="ECO:0000256" key="2">
    <source>
        <dbReference type="ARBA" id="ARBA00023235"/>
    </source>
</evidence>
<evidence type="ECO:0000256" key="3">
    <source>
        <dbReference type="ARBA" id="ARBA00036607"/>
    </source>
</evidence>
<dbReference type="InterPro" id="IPR020103">
    <property type="entry name" value="PsdUridine_synth_cat_dom_sf"/>
</dbReference>
<evidence type="ECO:0000256" key="9">
    <source>
        <dbReference type="ARBA" id="ARBA00043049"/>
    </source>
</evidence>
<dbReference type="GO" id="GO:0000455">
    <property type="term" value="P:enzyme-directed rRNA pseudouridine synthesis"/>
    <property type="evidence" value="ECO:0007669"/>
    <property type="project" value="TreeGrafter"/>
</dbReference>
<dbReference type="KEGG" id="osu:NT6N_26230"/>
<dbReference type="InterPro" id="IPR006145">
    <property type="entry name" value="PsdUridine_synth_RsuA/RluA"/>
</dbReference>
<dbReference type="EMBL" id="AP026866">
    <property type="protein sequence ID" value="BDS07583.1"/>
    <property type="molecule type" value="Genomic_DNA"/>
</dbReference>
<protein>
    <recommendedName>
        <fullName evidence="6">tRNA pseudouridine synthase C</fullName>
        <ecNumber evidence="5">5.4.99.26</ecNumber>
    </recommendedName>
    <alternativeName>
        <fullName evidence="8">tRNA pseudouridine(65) synthase</fullName>
    </alternativeName>
    <alternativeName>
        <fullName evidence="9">tRNA pseudouridylate synthase C</fullName>
    </alternativeName>
    <alternativeName>
        <fullName evidence="7">tRNA-uridine isomerase C</fullName>
    </alternativeName>
</protein>
<evidence type="ECO:0000256" key="5">
    <source>
        <dbReference type="ARBA" id="ARBA00038943"/>
    </source>
</evidence>
<accession>A0AAT9FNN0</accession>
<evidence type="ECO:0000256" key="7">
    <source>
        <dbReference type="ARBA" id="ARBA00041803"/>
    </source>
</evidence>
<evidence type="ECO:0000256" key="6">
    <source>
        <dbReference type="ARBA" id="ARBA00040675"/>
    </source>
</evidence>
<dbReference type="GO" id="GO:0003723">
    <property type="term" value="F:RNA binding"/>
    <property type="evidence" value="ECO:0007669"/>
    <property type="project" value="InterPro"/>
</dbReference>
<dbReference type="AlphaFoldDB" id="A0AAT9FNN0"/>
<gene>
    <name evidence="11" type="primary">yqcB</name>
    <name evidence="11" type="ORF">NT6N_26230</name>
</gene>
<evidence type="ECO:0000256" key="1">
    <source>
        <dbReference type="ARBA" id="ARBA00022694"/>
    </source>
</evidence>
<keyword evidence="2" id="KW-0413">Isomerase</keyword>
<comment type="catalytic activity">
    <reaction evidence="3">
        <text>uridine(65) in tRNA = pseudouridine(65) in tRNA</text>
        <dbReference type="Rhea" id="RHEA:42536"/>
        <dbReference type="Rhea" id="RHEA-COMP:10103"/>
        <dbReference type="Rhea" id="RHEA-COMP:10104"/>
        <dbReference type="ChEBI" id="CHEBI:65314"/>
        <dbReference type="ChEBI" id="CHEBI:65315"/>
        <dbReference type="EC" id="5.4.99.26"/>
    </reaction>
</comment>